<organism evidence="1 2">
    <name type="scientific">Nepenthes gracilis</name>
    <name type="common">Slender pitcher plant</name>
    <dbReference type="NCBI Taxonomy" id="150966"/>
    <lineage>
        <taxon>Eukaryota</taxon>
        <taxon>Viridiplantae</taxon>
        <taxon>Streptophyta</taxon>
        <taxon>Embryophyta</taxon>
        <taxon>Tracheophyta</taxon>
        <taxon>Spermatophyta</taxon>
        <taxon>Magnoliopsida</taxon>
        <taxon>eudicotyledons</taxon>
        <taxon>Gunneridae</taxon>
        <taxon>Pentapetalae</taxon>
        <taxon>Caryophyllales</taxon>
        <taxon>Nepenthaceae</taxon>
        <taxon>Nepenthes</taxon>
    </lineage>
</organism>
<gene>
    <name evidence="1" type="ORF">Nepgr_009632</name>
</gene>
<keyword evidence="2" id="KW-1185">Reference proteome</keyword>
<dbReference type="Proteomes" id="UP001279734">
    <property type="component" value="Unassembled WGS sequence"/>
</dbReference>
<sequence length="183" mass="21308">MAPYCLFKQCLDGFHSSHFLALKASDISLRERNVEEEFSFLFLSFSNSSPWGKQHWVCPDGKANTPLEGFISIYEHHLKGGLRYPLPCNLYALIEVLGIHIVRLHPNGIRYLVTLCVFAHLQSCEFNMNAVKVMFHFTESEQWISMSPQTGFNFRETNMDSVKNWNNYFFFLQEPSNLELSRE</sequence>
<reference evidence="1" key="1">
    <citation type="submission" date="2023-05" db="EMBL/GenBank/DDBJ databases">
        <title>Nepenthes gracilis genome sequencing.</title>
        <authorList>
            <person name="Fukushima K."/>
        </authorList>
    </citation>
    <scope>NUCLEOTIDE SEQUENCE</scope>
    <source>
        <strain evidence="1">SING2019-196</strain>
    </source>
</reference>
<evidence type="ECO:0000313" key="2">
    <source>
        <dbReference type="Proteomes" id="UP001279734"/>
    </source>
</evidence>
<accession>A0AAD3SB51</accession>
<dbReference type="EMBL" id="BSYO01000007">
    <property type="protein sequence ID" value="GMH07792.1"/>
    <property type="molecule type" value="Genomic_DNA"/>
</dbReference>
<comment type="caution">
    <text evidence="1">The sequence shown here is derived from an EMBL/GenBank/DDBJ whole genome shotgun (WGS) entry which is preliminary data.</text>
</comment>
<protein>
    <submittedName>
        <fullName evidence="1">Uncharacterized protein</fullName>
    </submittedName>
</protein>
<proteinExistence type="predicted"/>
<dbReference type="AlphaFoldDB" id="A0AAD3SB51"/>
<name>A0AAD3SB51_NEPGR</name>
<evidence type="ECO:0000313" key="1">
    <source>
        <dbReference type="EMBL" id="GMH07792.1"/>
    </source>
</evidence>